<dbReference type="SUPFAM" id="SSF52047">
    <property type="entry name" value="RNI-like"/>
    <property type="match status" value="1"/>
</dbReference>
<organism evidence="1 2">
    <name type="scientific">Gymnopilus junonius</name>
    <name type="common">Spectacular rustgill mushroom</name>
    <name type="synonym">Gymnopilus spectabilis subsp. junonius</name>
    <dbReference type="NCBI Taxonomy" id="109634"/>
    <lineage>
        <taxon>Eukaryota</taxon>
        <taxon>Fungi</taxon>
        <taxon>Dikarya</taxon>
        <taxon>Basidiomycota</taxon>
        <taxon>Agaricomycotina</taxon>
        <taxon>Agaricomycetes</taxon>
        <taxon>Agaricomycetidae</taxon>
        <taxon>Agaricales</taxon>
        <taxon>Agaricineae</taxon>
        <taxon>Hymenogastraceae</taxon>
        <taxon>Gymnopilus</taxon>
    </lineage>
</organism>
<name>A0A9P5NHY4_GYMJU</name>
<proteinExistence type="predicted"/>
<dbReference type="Proteomes" id="UP000724874">
    <property type="component" value="Unassembled WGS sequence"/>
</dbReference>
<reference evidence="1" key="1">
    <citation type="submission" date="2020-11" db="EMBL/GenBank/DDBJ databases">
        <authorList>
            <consortium name="DOE Joint Genome Institute"/>
            <person name="Ahrendt S."/>
            <person name="Riley R."/>
            <person name="Andreopoulos W."/>
            <person name="LaButti K."/>
            <person name="Pangilinan J."/>
            <person name="Ruiz-duenas F.J."/>
            <person name="Barrasa J.M."/>
            <person name="Sanchez-Garcia M."/>
            <person name="Camarero S."/>
            <person name="Miyauchi S."/>
            <person name="Serrano A."/>
            <person name="Linde D."/>
            <person name="Babiker R."/>
            <person name="Drula E."/>
            <person name="Ayuso-Fernandez I."/>
            <person name="Pacheco R."/>
            <person name="Padilla G."/>
            <person name="Ferreira P."/>
            <person name="Barriuso J."/>
            <person name="Kellner H."/>
            <person name="Castanera R."/>
            <person name="Alfaro M."/>
            <person name="Ramirez L."/>
            <person name="Pisabarro A.G."/>
            <person name="Kuo A."/>
            <person name="Tritt A."/>
            <person name="Lipzen A."/>
            <person name="He G."/>
            <person name="Yan M."/>
            <person name="Ng V."/>
            <person name="Cullen D."/>
            <person name="Martin F."/>
            <person name="Rosso M.-N."/>
            <person name="Henrissat B."/>
            <person name="Hibbett D."/>
            <person name="Martinez A.T."/>
            <person name="Grigoriev I.V."/>
        </authorList>
    </citation>
    <scope>NUCLEOTIDE SEQUENCE</scope>
    <source>
        <strain evidence="1">AH 44721</strain>
    </source>
</reference>
<dbReference type="OrthoDB" id="2951943at2759"/>
<keyword evidence="2" id="KW-1185">Reference proteome</keyword>
<protein>
    <recommendedName>
        <fullName evidence="3">F-box domain-containing protein</fullName>
    </recommendedName>
</protein>
<dbReference type="EMBL" id="JADNYJ010000099">
    <property type="protein sequence ID" value="KAF8885898.1"/>
    <property type="molecule type" value="Genomic_DNA"/>
</dbReference>
<sequence length="450" mass="51432">MLYGTQLWMDSDQESVAQSLPGEILRTIFVYTVKLASPPFPFQSTFHKYILSPSPNREPVSLTHVCTWWRDVALSIPELWLAVSASPEATRSTTPEVVRIWMAHASKILEPRQSRKRIGLDLQFAVPRITTIYDPHELKHMKETVPIIWENIRWCRSLNMCLDRQCLDLTFDILARNDDTGPAASFLEDLELMFTSNVSSCHLQLDAICTWMHSLPSLRRLKLQFVQIYNHFNLLLETLPLQKMEEVIISSRLSFENSLLCLSKCTAAEAITLAKMGWPIPSPVQLSDLLVNPTITLPHLTSLCLTDSVGPVILLRFLNLPSLKKLTICKSTPSPFDTSIINLEAFLLRSQCPLEVLTVSDSKMLHSYGTALLQMKTIKKVQNVDLGYHHSGRLLKLDFYRMASLSQGVKKLMAWVSFSDSHEHIGWKETLEPQEKLLYWIEDGFRLHEM</sequence>
<evidence type="ECO:0000313" key="1">
    <source>
        <dbReference type="EMBL" id="KAF8885898.1"/>
    </source>
</evidence>
<dbReference type="AlphaFoldDB" id="A0A9P5NHY4"/>
<evidence type="ECO:0008006" key="3">
    <source>
        <dbReference type="Google" id="ProtNLM"/>
    </source>
</evidence>
<gene>
    <name evidence="1" type="ORF">CPB84DRAFT_1750079</name>
</gene>
<evidence type="ECO:0000313" key="2">
    <source>
        <dbReference type="Proteomes" id="UP000724874"/>
    </source>
</evidence>
<comment type="caution">
    <text evidence="1">The sequence shown here is derived from an EMBL/GenBank/DDBJ whole genome shotgun (WGS) entry which is preliminary data.</text>
</comment>
<accession>A0A9P5NHY4</accession>